<feature type="region of interest" description="Disordered" evidence="7">
    <location>
        <begin position="32"/>
        <end position="59"/>
    </location>
</feature>
<evidence type="ECO:0000256" key="7">
    <source>
        <dbReference type="SAM" id="MobiDB-lite"/>
    </source>
</evidence>
<keyword evidence="11" id="KW-1185">Reference proteome</keyword>
<evidence type="ECO:0000259" key="9">
    <source>
        <dbReference type="Pfam" id="PF00082"/>
    </source>
</evidence>
<protein>
    <submittedName>
        <fullName evidence="10">S8 family serine peptidase</fullName>
    </submittedName>
</protein>
<dbReference type="CDD" id="cd07474">
    <property type="entry name" value="Peptidases_S8_subtilisin_Vpr-like"/>
    <property type="match status" value="1"/>
</dbReference>
<organism evidence="10 11">
    <name type="scientific">Streptomyces synnematoformans</name>
    <dbReference type="NCBI Taxonomy" id="415721"/>
    <lineage>
        <taxon>Bacteria</taxon>
        <taxon>Bacillati</taxon>
        <taxon>Actinomycetota</taxon>
        <taxon>Actinomycetes</taxon>
        <taxon>Kitasatosporales</taxon>
        <taxon>Streptomycetaceae</taxon>
        <taxon>Streptomyces</taxon>
    </lineage>
</organism>
<dbReference type="PROSITE" id="PS00136">
    <property type="entry name" value="SUBTILASE_ASP"/>
    <property type="match status" value="1"/>
</dbReference>
<dbReference type="Pfam" id="PF00082">
    <property type="entry name" value="Peptidase_S8"/>
    <property type="match status" value="1"/>
</dbReference>
<dbReference type="InterPro" id="IPR000209">
    <property type="entry name" value="Peptidase_S8/S53_dom"/>
</dbReference>
<feature type="active site" description="Charge relay system" evidence="5">
    <location>
        <position position="287"/>
    </location>
</feature>
<feature type="signal peptide" evidence="8">
    <location>
        <begin position="1"/>
        <end position="33"/>
    </location>
</feature>
<keyword evidence="3 5" id="KW-0378">Hydrolase</keyword>
<dbReference type="SUPFAM" id="SSF52743">
    <property type="entry name" value="Subtilisin-like"/>
    <property type="match status" value="1"/>
</dbReference>
<feature type="active site" description="Charge relay system" evidence="5">
    <location>
        <position position="255"/>
    </location>
</feature>
<dbReference type="Proteomes" id="UP001500443">
    <property type="component" value="Unassembled WGS sequence"/>
</dbReference>
<gene>
    <name evidence="10" type="ORF">GCM10009802_15080</name>
</gene>
<comment type="caution">
    <text evidence="10">The sequence shown here is derived from an EMBL/GenBank/DDBJ whole genome shotgun (WGS) entry which is preliminary data.</text>
</comment>
<name>A0ABP5JCU2_9ACTN</name>
<proteinExistence type="inferred from homology"/>
<feature type="compositionally biased region" description="Low complexity" evidence="7">
    <location>
        <begin position="32"/>
        <end position="46"/>
    </location>
</feature>
<keyword evidence="4 5" id="KW-0720">Serine protease</keyword>
<dbReference type="InterPro" id="IPR022398">
    <property type="entry name" value="Peptidase_S8_His-AS"/>
</dbReference>
<dbReference type="PROSITE" id="PS00138">
    <property type="entry name" value="SUBTILASE_SER"/>
    <property type="match status" value="1"/>
</dbReference>
<dbReference type="PROSITE" id="PS51892">
    <property type="entry name" value="SUBTILASE"/>
    <property type="match status" value="1"/>
</dbReference>
<evidence type="ECO:0000256" key="4">
    <source>
        <dbReference type="ARBA" id="ARBA00022825"/>
    </source>
</evidence>
<dbReference type="EMBL" id="BAAAPF010000026">
    <property type="protein sequence ID" value="GAA2115199.1"/>
    <property type="molecule type" value="Genomic_DNA"/>
</dbReference>
<feature type="chain" id="PRO_5046222224" evidence="8">
    <location>
        <begin position="34"/>
        <end position="1126"/>
    </location>
</feature>
<evidence type="ECO:0000256" key="3">
    <source>
        <dbReference type="ARBA" id="ARBA00022801"/>
    </source>
</evidence>
<keyword evidence="2 5" id="KW-0645">Protease</keyword>
<evidence type="ECO:0000256" key="6">
    <source>
        <dbReference type="RuleBase" id="RU003355"/>
    </source>
</evidence>
<evidence type="ECO:0000256" key="1">
    <source>
        <dbReference type="ARBA" id="ARBA00011073"/>
    </source>
</evidence>
<dbReference type="InterPro" id="IPR036852">
    <property type="entry name" value="Peptidase_S8/S53_dom_sf"/>
</dbReference>
<evidence type="ECO:0000256" key="5">
    <source>
        <dbReference type="PROSITE-ProRule" id="PRU01240"/>
    </source>
</evidence>
<dbReference type="InterPro" id="IPR017297">
    <property type="entry name" value="Peptidase_S8A_DPH-A"/>
</dbReference>
<dbReference type="PANTHER" id="PTHR43806">
    <property type="entry name" value="PEPTIDASE S8"/>
    <property type="match status" value="1"/>
</dbReference>
<dbReference type="PRINTS" id="PR00723">
    <property type="entry name" value="SUBTILISIN"/>
</dbReference>
<dbReference type="InterPro" id="IPR023828">
    <property type="entry name" value="Peptidase_S8_Ser-AS"/>
</dbReference>
<evidence type="ECO:0000313" key="11">
    <source>
        <dbReference type="Proteomes" id="UP001500443"/>
    </source>
</evidence>
<dbReference type="InterPro" id="IPR034213">
    <property type="entry name" value="S8_Vpr-like"/>
</dbReference>
<comment type="similarity">
    <text evidence="1 5 6">Belongs to the peptidase S8 family.</text>
</comment>
<dbReference type="PIRSF" id="PIRSF037854">
    <property type="entry name" value="Dihydropyridine_esterase"/>
    <property type="match status" value="1"/>
</dbReference>
<dbReference type="InterPro" id="IPR050131">
    <property type="entry name" value="Peptidase_S8_subtilisin-like"/>
</dbReference>
<dbReference type="PROSITE" id="PS00137">
    <property type="entry name" value="SUBTILASE_HIS"/>
    <property type="match status" value="1"/>
</dbReference>
<keyword evidence="8" id="KW-0732">Signal</keyword>
<evidence type="ECO:0000256" key="8">
    <source>
        <dbReference type="SAM" id="SignalP"/>
    </source>
</evidence>
<feature type="active site" description="Charge relay system" evidence="5">
    <location>
        <position position="467"/>
    </location>
</feature>
<evidence type="ECO:0000313" key="10">
    <source>
        <dbReference type="EMBL" id="GAA2115199.1"/>
    </source>
</evidence>
<sequence>MRRHFKKAGLTVLSAAAATALAAGLTVAPPASAAPASGAAGATAGNGDNGGKNGPAQYGKRSGTWVTLITGDRVRVGADGGAVAIDRGPGRDGIPVRTFESEGHTYVVPRDATALVGDGTLDRRLFDVTLQARPEYVRQQRAGLKLIVDYRGERPEARERLRAADGTEVEHRFPRLGAEAVTTAKGEAAAAWKALTRAEGGNGAAEPLAAEAGVRRVWLDGVRRASLDVSVPQIGAPAAWEAGYDGDGVTIAVLDTGVDETHPDLADQVVATENFTPSPDAEDRYGHGTHVASIAAGTGAKSNGKLTGVAPGAQLLAGKVLGDDGFGDDSGILAGFEWAVDQGADIVNLSLGGGDTPEVDPLEEAVNRISAEEGVLFAIAAGNAGELGSHTVDSPGSADAALTVGAVGPGGGLAGFSSRGPRIGDGAVKPDVTAPGVSITAAAAPGSLIEQEVGQNPEGYLSIDGTSMATPHVAGAAALLKQQHPDWTGAELKAALSASAKPAAKRGAYGQGAGLVAADQALGQSVVTEPASLSFGRPEWPHGDDEPVTKQLTYRNLGTEDVTLSLATSTVQPGGGAAPEGMFTLGADEVTVPAGGTAEVPVTADTRVGGADGVFSVYVTATGGGQRVVTPGGVEREEESYDVTVEFLGRDGEPTAEGVALLAGMEESNWDVFQFLGDESGTATVRVPKGRYLISADIAKFAGEELTEYDWINQPRLDVTGDTTVTVDARTTGPVDVTVPDADARRTTVDMHMDVDTGDVGASLGSFVDGAADVRTAHLGPATADGELYQQVQVGFNADARTDYQTVYSHAYRTTMWNGLVRATPQSELARLDVTLGTSAADRQGMLFATPWIRGGTGASATARDLPYRGELYVRGGGRINWELEFWQLGEEWEDIAYIAPERTYAGGGTYSRSFNAAVVGPILTEGLGATRDGNTIDTLIPVYLDHPKHFGYSAYENADTSLYRNGEKLGSVADLPIGTAFNVPSGDARYKLTTSSTRPATVARTSTKVTATWIFSSARTDGPRALPISVVRFSPRLSPSSSSNAGLTKKVPVKVLGSAAGSNLKSLTVWASTDRGGTWEKLPVRDGSVTVVNPAAGKTVSFKAKAEDKQGNKVSMRIFDAYRTR</sequence>
<dbReference type="Gene3D" id="3.40.50.200">
    <property type="entry name" value="Peptidase S8/S53 domain"/>
    <property type="match status" value="1"/>
</dbReference>
<accession>A0ABP5JCU2</accession>
<dbReference type="RefSeq" id="WP_344289022.1">
    <property type="nucleotide sequence ID" value="NZ_BAAAPF010000026.1"/>
</dbReference>
<feature type="domain" description="Peptidase S8/S53" evidence="9">
    <location>
        <begin position="246"/>
        <end position="512"/>
    </location>
</feature>
<dbReference type="PANTHER" id="PTHR43806:SF11">
    <property type="entry name" value="CEREVISIN-RELATED"/>
    <property type="match status" value="1"/>
</dbReference>
<evidence type="ECO:0000256" key="2">
    <source>
        <dbReference type="ARBA" id="ARBA00022670"/>
    </source>
</evidence>
<dbReference type="InterPro" id="IPR015500">
    <property type="entry name" value="Peptidase_S8_subtilisin-rel"/>
</dbReference>
<dbReference type="InterPro" id="IPR023827">
    <property type="entry name" value="Peptidase_S8_Asp-AS"/>
</dbReference>
<reference evidence="11" key="1">
    <citation type="journal article" date="2019" name="Int. J. Syst. Evol. Microbiol.">
        <title>The Global Catalogue of Microorganisms (GCM) 10K type strain sequencing project: providing services to taxonomists for standard genome sequencing and annotation.</title>
        <authorList>
            <consortium name="The Broad Institute Genomics Platform"/>
            <consortium name="The Broad Institute Genome Sequencing Center for Infectious Disease"/>
            <person name="Wu L."/>
            <person name="Ma J."/>
        </authorList>
    </citation>
    <scope>NUCLEOTIDE SEQUENCE [LARGE SCALE GENOMIC DNA]</scope>
    <source>
        <strain evidence="11">JCM 15481</strain>
    </source>
</reference>